<comment type="caution">
    <text evidence="4">The sequence shown here is derived from an EMBL/GenBank/DDBJ whole genome shotgun (WGS) entry which is preliminary data.</text>
</comment>
<keyword evidence="1 4" id="KW-0489">Methyltransferase</keyword>
<dbReference type="EMBL" id="JAUTWS010000003">
    <property type="protein sequence ID" value="MDO9707550.1"/>
    <property type="molecule type" value="Genomic_DNA"/>
</dbReference>
<keyword evidence="2" id="KW-0808">Transferase</keyword>
<dbReference type="Proteomes" id="UP001243009">
    <property type="component" value="Unassembled WGS sequence"/>
</dbReference>
<dbReference type="SUPFAM" id="SSF53335">
    <property type="entry name" value="S-adenosyl-L-methionine-dependent methyltransferases"/>
    <property type="match status" value="1"/>
</dbReference>
<dbReference type="PANTHER" id="PTHR43861:SF1">
    <property type="entry name" value="TRANS-ACONITATE 2-METHYLTRANSFERASE"/>
    <property type="match status" value="1"/>
</dbReference>
<evidence type="ECO:0000313" key="4">
    <source>
        <dbReference type="EMBL" id="MDO9707550.1"/>
    </source>
</evidence>
<keyword evidence="5" id="KW-1185">Reference proteome</keyword>
<dbReference type="GO" id="GO:0008168">
    <property type="term" value="F:methyltransferase activity"/>
    <property type="evidence" value="ECO:0007669"/>
    <property type="project" value="UniProtKB-KW"/>
</dbReference>
<dbReference type="RefSeq" id="WP_305102420.1">
    <property type="nucleotide sequence ID" value="NZ_JAUTWS010000003.1"/>
</dbReference>
<proteinExistence type="predicted"/>
<dbReference type="GO" id="GO:0032259">
    <property type="term" value="P:methylation"/>
    <property type="evidence" value="ECO:0007669"/>
    <property type="project" value="UniProtKB-KW"/>
</dbReference>
<evidence type="ECO:0000256" key="1">
    <source>
        <dbReference type="ARBA" id="ARBA00022603"/>
    </source>
</evidence>
<gene>
    <name evidence="4" type="ORF">Q7A36_04270</name>
</gene>
<dbReference type="CDD" id="cd02440">
    <property type="entry name" value="AdoMet_MTases"/>
    <property type="match status" value="1"/>
</dbReference>
<dbReference type="InterPro" id="IPR041698">
    <property type="entry name" value="Methyltransf_25"/>
</dbReference>
<dbReference type="Pfam" id="PF13649">
    <property type="entry name" value="Methyltransf_25"/>
    <property type="match status" value="1"/>
</dbReference>
<evidence type="ECO:0000259" key="3">
    <source>
        <dbReference type="Pfam" id="PF13649"/>
    </source>
</evidence>
<sequence length="413" mass="45994">MQVIRTTAELDGKIEECNRAEAISDDAMRAVFGSFRMDPPVGLPPDPFSEAYRQAQLALYRDVAGRDYAVTNEVTAFDVEAALRRPFPFYTGSAVTTGEQLMAIGFLLRAMALPPGSRVVEFGPGWGNTTLALAKLGHQVTAVDIEPHFCELIRRRAAQEGVEVEVVQDDFLWAERCGRRFDAALFYECFHHCADHLRLLRALGEALAPEGRIFFAGEPITPDFPMPWGLRLDGNSLWAIRKNGWLELGFREDYFARALAETGWHGLRRGCADPDWMTVWEARRRDQPVFRATGGDPRLQTQAGRREGDLILLEGRAGTGLYGPYITLPAGTYLARLRFRGGFAAGRARMDVACRTGSHLLAERQVDLGAIGAEGLSFDLPFGADREMETLEVRLFCEQGFQAAIEHVEILPR</sequence>
<organism evidence="4 5">
    <name type="scientific">Paracraurococcus lichenis</name>
    <dbReference type="NCBI Taxonomy" id="3064888"/>
    <lineage>
        <taxon>Bacteria</taxon>
        <taxon>Pseudomonadati</taxon>
        <taxon>Pseudomonadota</taxon>
        <taxon>Alphaproteobacteria</taxon>
        <taxon>Acetobacterales</taxon>
        <taxon>Roseomonadaceae</taxon>
        <taxon>Paracraurococcus</taxon>
    </lineage>
</organism>
<evidence type="ECO:0000256" key="2">
    <source>
        <dbReference type="ARBA" id="ARBA00022679"/>
    </source>
</evidence>
<evidence type="ECO:0000313" key="5">
    <source>
        <dbReference type="Proteomes" id="UP001243009"/>
    </source>
</evidence>
<dbReference type="PANTHER" id="PTHR43861">
    <property type="entry name" value="TRANS-ACONITATE 2-METHYLTRANSFERASE-RELATED"/>
    <property type="match status" value="1"/>
</dbReference>
<feature type="domain" description="Methyltransferase" evidence="3">
    <location>
        <begin position="119"/>
        <end position="211"/>
    </location>
</feature>
<dbReference type="InterPro" id="IPR029063">
    <property type="entry name" value="SAM-dependent_MTases_sf"/>
</dbReference>
<protein>
    <submittedName>
        <fullName evidence="4">Methyltransferase domain-containing protein</fullName>
    </submittedName>
</protein>
<accession>A0ABT9DUT2</accession>
<dbReference type="Gene3D" id="3.40.50.150">
    <property type="entry name" value="Vaccinia Virus protein VP39"/>
    <property type="match status" value="1"/>
</dbReference>
<reference evidence="4 5" key="1">
    <citation type="submission" date="2023-08" db="EMBL/GenBank/DDBJ databases">
        <title>The draft genome sequence of Paracraurococcus sp. LOR1-02.</title>
        <authorList>
            <person name="Kingkaew E."/>
            <person name="Tanasupawat S."/>
        </authorList>
    </citation>
    <scope>NUCLEOTIDE SEQUENCE [LARGE SCALE GENOMIC DNA]</scope>
    <source>
        <strain evidence="4 5">LOR1-02</strain>
    </source>
</reference>
<name>A0ABT9DUT2_9PROT</name>